<name>A0ABT9YHY2_9BACI</name>
<organism evidence="2 3">
    <name type="scientific">Alkalicoccobacillus murimartini</name>
    <dbReference type="NCBI Taxonomy" id="171685"/>
    <lineage>
        <taxon>Bacteria</taxon>
        <taxon>Bacillati</taxon>
        <taxon>Bacillota</taxon>
        <taxon>Bacilli</taxon>
        <taxon>Bacillales</taxon>
        <taxon>Bacillaceae</taxon>
        <taxon>Alkalicoccobacillus</taxon>
    </lineage>
</organism>
<dbReference type="InterPro" id="IPR056944">
    <property type="entry name" value="Tubby_C-like"/>
</dbReference>
<comment type="caution">
    <text evidence="2">The sequence shown here is derived from an EMBL/GenBank/DDBJ whole genome shotgun (WGS) entry which is preliminary data.</text>
</comment>
<proteinExistence type="predicted"/>
<dbReference type="Proteomes" id="UP001225034">
    <property type="component" value="Unassembled WGS sequence"/>
</dbReference>
<evidence type="ECO:0000313" key="3">
    <source>
        <dbReference type="Proteomes" id="UP001225034"/>
    </source>
</evidence>
<keyword evidence="3" id="KW-1185">Reference proteome</keyword>
<accession>A0ABT9YHY2</accession>
<dbReference type="Pfam" id="PF23728">
    <property type="entry name" value="Tubby_C_like"/>
    <property type="match status" value="1"/>
</dbReference>
<feature type="domain" description="Tubby C-terminal" evidence="1">
    <location>
        <begin position="3"/>
        <end position="86"/>
    </location>
</feature>
<protein>
    <recommendedName>
        <fullName evidence="1">Tubby C-terminal domain-containing protein</fullName>
    </recommendedName>
</protein>
<evidence type="ECO:0000259" key="1">
    <source>
        <dbReference type="Pfam" id="PF23728"/>
    </source>
</evidence>
<reference evidence="2 3" key="1">
    <citation type="submission" date="2023-07" db="EMBL/GenBank/DDBJ databases">
        <title>Genomic Encyclopedia of Type Strains, Phase IV (KMG-IV): sequencing the most valuable type-strain genomes for metagenomic binning, comparative biology and taxonomic classification.</title>
        <authorList>
            <person name="Goeker M."/>
        </authorList>
    </citation>
    <scope>NUCLEOTIDE SEQUENCE [LARGE SCALE GENOMIC DNA]</scope>
    <source>
        <strain evidence="2 3">DSM 19154</strain>
    </source>
</reference>
<evidence type="ECO:0000313" key="2">
    <source>
        <dbReference type="EMBL" id="MDQ0207471.1"/>
    </source>
</evidence>
<dbReference type="EMBL" id="JAUSUA010000003">
    <property type="protein sequence ID" value="MDQ0207471.1"/>
    <property type="molecule type" value="Genomic_DNA"/>
</dbReference>
<gene>
    <name evidence="2" type="ORF">J2S05_002272</name>
</gene>
<sequence length="178" mass="20038">MKFTYQLPNYKASLNEIDVVDSTESVVGTLQRFGQNTFIEKVARHVSATFVSNVKVTVPGSHDIYTLQLNHQIKALVSTAEWTIKENGKTIGSIKEKGVGRTLFMDLMGERVKAKAEIGSLREIKFFQMNGRKERLIAEGKRTLHVTRPMMTLSINQERTSIMPQLLAALSFVHSNQV</sequence>
<dbReference type="RefSeq" id="WP_306982811.1">
    <property type="nucleotide sequence ID" value="NZ_JAUSUA010000003.1"/>
</dbReference>